<dbReference type="SUPFAM" id="SSF117281">
    <property type="entry name" value="Kelch motif"/>
    <property type="match status" value="1"/>
</dbReference>
<dbReference type="GO" id="GO:2000762">
    <property type="term" value="P:regulation of phenylpropanoid metabolic process"/>
    <property type="evidence" value="ECO:0007669"/>
    <property type="project" value="InterPro"/>
</dbReference>
<reference evidence="2" key="1">
    <citation type="submission" date="2019-10" db="EMBL/GenBank/DDBJ databases">
        <authorList>
            <person name="Zhang R."/>
            <person name="Pan Y."/>
            <person name="Wang J."/>
            <person name="Ma R."/>
            <person name="Yu S."/>
        </authorList>
    </citation>
    <scope>NUCLEOTIDE SEQUENCE</scope>
    <source>
        <strain evidence="2">LA-IB0</strain>
        <tissue evidence="2">Leaf</tissue>
    </source>
</reference>
<comment type="caution">
    <text evidence="2">The sequence shown here is derived from an EMBL/GenBank/DDBJ whole genome shotgun (WGS) entry which is preliminary data.</text>
</comment>
<dbReference type="PANTHER" id="PTHR46407">
    <property type="entry name" value="OS02G0208700 PROTEIN"/>
    <property type="match status" value="1"/>
</dbReference>
<evidence type="ECO:0000259" key="1">
    <source>
        <dbReference type="PROSITE" id="PS50181"/>
    </source>
</evidence>
<protein>
    <recommendedName>
        <fullName evidence="1">F-box domain-containing protein</fullName>
    </recommendedName>
</protein>
<dbReference type="InterPro" id="IPR006652">
    <property type="entry name" value="Kelch_1"/>
</dbReference>
<feature type="domain" description="F-box" evidence="1">
    <location>
        <begin position="3"/>
        <end position="49"/>
    </location>
</feature>
<dbReference type="Gene3D" id="1.20.1280.50">
    <property type="match status" value="1"/>
</dbReference>
<dbReference type="InterPro" id="IPR015915">
    <property type="entry name" value="Kelch-typ_b-propeller"/>
</dbReference>
<dbReference type="AlphaFoldDB" id="A0AAV6XL94"/>
<accession>A0AAV6XL94</accession>
<dbReference type="SUPFAM" id="SSF81383">
    <property type="entry name" value="F-box domain"/>
    <property type="match status" value="1"/>
</dbReference>
<organism evidence="2 3">
    <name type="scientific">Buddleja alternifolia</name>
    <dbReference type="NCBI Taxonomy" id="168488"/>
    <lineage>
        <taxon>Eukaryota</taxon>
        <taxon>Viridiplantae</taxon>
        <taxon>Streptophyta</taxon>
        <taxon>Embryophyta</taxon>
        <taxon>Tracheophyta</taxon>
        <taxon>Spermatophyta</taxon>
        <taxon>Magnoliopsida</taxon>
        <taxon>eudicotyledons</taxon>
        <taxon>Gunneridae</taxon>
        <taxon>Pentapetalae</taxon>
        <taxon>asterids</taxon>
        <taxon>lamiids</taxon>
        <taxon>Lamiales</taxon>
        <taxon>Scrophulariaceae</taxon>
        <taxon>Buddlejeae</taxon>
        <taxon>Buddleja</taxon>
    </lineage>
</organism>
<evidence type="ECO:0000313" key="2">
    <source>
        <dbReference type="EMBL" id="KAG8379898.1"/>
    </source>
</evidence>
<dbReference type="PANTHER" id="PTHR46407:SF3">
    <property type="entry name" value="OS02G0208700 PROTEIN"/>
    <property type="match status" value="1"/>
</dbReference>
<dbReference type="Pfam" id="PF00646">
    <property type="entry name" value="F-box"/>
    <property type="match status" value="1"/>
</dbReference>
<dbReference type="SMART" id="SM00256">
    <property type="entry name" value="FBOX"/>
    <property type="match status" value="1"/>
</dbReference>
<dbReference type="Proteomes" id="UP000826271">
    <property type="component" value="Unassembled WGS sequence"/>
</dbReference>
<dbReference type="Pfam" id="PF01344">
    <property type="entry name" value="Kelch_1"/>
    <property type="match status" value="2"/>
</dbReference>
<dbReference type="InterPro" id="IPR036047">
    <property type="entry name" value="F-box-like_dom_sf"/>
</dbReference>
<dbReference type="PROSITE" id="PS50181">
    <property type="entry name" value="FBOX"/>
    <property type="match status" value="1"/>
</dbReference>
<proteinExistence type="predicted"/>
<evidence type="ECO:0000313" key="3">
    <source>
        <dbReference type="Proteomes" id="UP000826271"/>
    </source>
</evidence>
<keyword evidence="3" id="KW-1185">Reference proteome</keyword>
<name>A0AAV6XL94_9LAMI</name>
<dbReference type="GO" id="GO:0080037">
    <property type="term" value="P:negative regulation of cytokinin-activated signaling pathway"/>
    <property type="evidence" value="ECO:0007669"/>
    <property type="project" value="InterPro"/>
</dbReference>
<gene>
    <name evidence="2" type="ORF">BUALT_Bualt07G0137100</name>
</gene>
<dbReference type="SMART" id="SM00612">
    <property type="entry name" value="Kelch"/>
    <property type="match status" value="2"/>
</dbReference>
<dbReference type="CDD" id="cd22152">
    <property type="entry name" value="F-box_AtAFR-like"/>
    <property type="match status" value="1"/>
</dbReference>
<dbReference type="InterPro" id="IPR044595">
    <property type="entry name" value="KMD1-4"/>
</dbReference>
<sequence>MQMDLIPVLPDDIGLQCLIRVPYQDFSSVASVCKNWNRVIELPEFWRHRKASGLTRKVVVTAQSRVNPTRDMGLKKYAPVYRLMLCEPETGYRAELPPVPGYSDGLPLFCQLVGVGLNLVVMGGFNPVTWEASNDMFIYNFVSTTWRRGVSMSGCQRFFFSCTSDSIRTIFVAGGHDREKCALKSAMMYDVPEDKWVMLPDMARERDESKGVFSHGKFHVIGGYDTGRQGGFQTGAESFDVATWQWGRVQADFLNSAVCPRNCVDDGDGKFFMSRGGYVEALQGSTWQVVAKLPTNVRHISYMIAWHGKVLVIGPEKYGIVYKSFLLDLKTSKWESVEEDVFLGHVQSGCCLEFLYMDTGTQMDLIPGLPNDIGLECLICSWNRVIELTEFWRLRRAYLTQKIIVMAQSLVDPTRAIGLDKYAYSAYQLTLFEL</sequence>
<dbReference type="EMBL" id="WHWC01000007">
    <property type="protein sequence ID" value="KAG8379898.1"/>
    <property type="molecule type" value="Genomic_DNA"/>
</dbReference>
<dbReference type="Gene3D" id="2.120.10.80">
    <property type="entry name" value="Kelch-type beta propeller"/>
    <property type="match status" value="1"/>
</dbReference>
<dbReference type="InterPro" id="IPR001810">
    <property type="entry name" value="F-box_dom"/>
</dbReference>